<dbReference type="NCBIfam" id="TIGR02276">
    <property type="entry name" value="beta_rpt_yvtn"/>
    <property type="match status" value="1"/>
</dbReference>
<dbReference type="InterPro" id="IPR011964">
    <property type="entry name" value="YVTN_b-propeller_repeat"/>
</dbReference>
<organism evidence="4 5">
    <name type="scientific">Phyllobacterium leguminum</name>
    <dbReference type="NCBI Taxonomy" id="314237"/>
    <lineage>
        <taxon>Bacteria</taxon>
        <taxon>Pseudomonadati</taxon>
        <taxon>Pseudomonadota</taxon>
        <taxon>Alphaproteobacteria</taxon>
        <taxon>Hyphomicrobiales</taxon>
        <taxon>Phyllobacteriaceae</taxon>
        <taxon>Phyllobacterium</taxon>
    </lineage>
</organism>
<evidence type="ECO:0000256" key="2">
    <source>
        <dbReference type="SAM" id="SignalP"/>
    </source>
</evidence>
<dbReference type="InterPro" id="IPR013517">
    <property type="entry name" value="FG-GAP"/>
</dbReference>
<dbReference type="SUPFAM" id="SSF69318">
    <property type="entry name" value="Integrin alpha N-terminal domain"/>
    <property type="match status" value="1"/>
</dbReference>
<evidence type="ECO:0000256" key="1">
    <source>
        <dbReference type="ARBA" id="ARBA00022729"/>
    </source>
</evidence>
<keyword evidence="5" id="KW-1185">Reference proteome</keyword>
<evidence type="ECO:0000259" key="3">
    <source>
        <dbReference type="Pfam" id="PF01833"/>
    </source>
</evidence>
<dbReference type="Pfam" id="PF01833">
    <property type="entry name" value="TIG"/>
    <property type="match status" value="1"/>
</dbReference>
<feature type="signal peptide" evidence="2">
    <location>
        <begin position="1"/>
        <end position="34"/>
    </location>
</feature>
<sequence>MIFSGFLKVFPSRFVAAYVTAAGLLAGALVDAYAADPNTDIGKVQGYSGGFATAVAITPDGTTAYVTSQQPSAVHVIDTATNAEIGTVKNYTGFAFAITVSPDGKTVYVPNGGDITISVIDVATNTQTDTIPLPKTNGQNPPVNVYGSVSAMAISPDGTTAYLSFVPANPPDPGIAVIDLTTKEVSFILPPDSWNHGGGRILALSPDGEKAYVTNSANFINVWVVDIKNKKVVGTIKNWNFGCTANWMVYGGVSFSPDGKKAYIATRYCDAGASGVVAVDVATDTVIKFIQPPNQSDSFDVVFSSDGQYAYVMDGSGAVIDVETDTAAGALTLLDPAAGWWDPDTLWWDFNQVMAVTPDSKTLYITNPKGWVTVVNLPPPVPAFNNAGVLPSSGPVGTQVTIQGENLTWTTGVKLGGVAATDLKVKSDKELQVTAPPHALGPVGVTVVNDGGASIACAAYTYITTYHGGGVTDLAGHCGDPLRDIAVINPAILGNDLRLLTGLEAGDFNRDGHSDLAVASSKPDQAVNIYLAKPAGDFNWVTPSYQQSTNLYDIAGMVTGDFNNDGILDVVTGSSNSQGAIIYLQGKGNGDLNPPKLSATPADFNVDGNLDVVFVTERGFRVYLGDGKGQFTAYGLTPPAQDLQRFQQPTGPMMTTGDFNKDDKPDLLTAGQDGAAWLYLGTGQGLFERNPVRFTLEAGHSPRSVTAADFDGDGNLDFAVGSATKIFVYQGAGDGKTFTCHPGYEIPAAGGISLTVGDFNHDNLPDIAATLLDKGETRFFLNTGCNWAFVSSPSGLVTFQPTTFQPVVGDFNGDGNSDAAVLFNGGTGFTSSLIFPMPAGSQ</sequence>
<dbReference type="InterPro" id="IPR015943">
    <property type="entry name" value="WD40/YVTN_repeat-like_dom_sf"/>
</dbReference>
<dbReference type="PANTHER" id="PTHR47197">
    <property type="entry name" value="PROTEIN NIRF"/>
    <property type="match status" value="1"/>
</dbReference>
<dbReference type="Pfam" id="PF13517">
    <property type="entry name" value="FG-GAP_3"/>
    <property type="match status" value="3"/>
</dbReference>
<dbReference type="Gene3D" id="2.130.10.130">
    <property type="entry name" value="Integrin alpha, N-terminal"/>
    <property type="match status" value="2"/>
</dbReference>
<dbReference type="PANTHER" id="PTHR47197:SF3">
    <property type="entry name" value="DIHYDRO-HEME D1 DEHYDROGENASE"/>
    <property type="match status" value="1"/>
</dbReference>
<dbReference type="AlphaFoldDB" id="A0A318TCH7"/>
<dbReference type="InterPro" id="IPR028994">
    <property type="entry name" value="Integrin_alpha_N"/>
</dbReference>
<feature type="domain" description="IPT/TIG" evidence="3">
    <location>
        <begin position="389"/>
        <end position="462"/>
    </location>
</feature>
<dbReference type="InterPro" id="IPR051200">
    <property type="entry name" value="Host-pathogen_enzymatic-act"/>
</dbReference>
<gene>
    <name evidence="4" type="ORF">C7477_106155</name>
</gene>
<evidence type="ECO:0000313" key="4">
    <source>
        <dbReference type="EMBL" id="PYE88782.1"/>
    </source>
</evidence>
<dbReference type="SUPFAM" id="SSF51004">
    <property type="entry name" value="C-terminal (heme d1) domain of cytochrome cd1-nitrite reductase"/>
    <property type="match status" value="1"/>
</dbReference>
<feature type="chain" id="PRO_5016468527" evidence="2">
    <location>
        <begin position="35"/>
        <end position="842"/>
    </location>
</feature>
<dbReference type="CDD" id="cd00102">
    <property type="entry name" value="IPT"/>
    <property type="match status" value="1"/>
</dbReference>
<dbReference type="SUPFAM" id="SSF81296">
    <property type="entry name" value="E set domains"/>
    <property type="match status" value="1"/>
</dbReference>
<dbReference type="InterPro" id="IPR011048">
    <property type="entry name" value="Haem_d1_sf"/>
</dbReference>
<dbReference type="InterPro" id="IPR014756">
    <property type="entry name" value="Ig_E-set"/>
</dbReference>
<dbReference type="InterPro" id="IPR002909">
    <property type="entry name" value="IPT_dom"/>
</dbReference>
<protein>
    <submittedName>
        <fullName evidence="4">YVTN family beta-propeller protein</fullName>
    </submittedName>
</protein>
<dbReference type="Gene3D" id="2.130.10.10">
    <property type="entry name" value="YVTN repeat-like/Quinoprotein amine dehydrogenase"/>
    <property type="match status" value="2"/>
</dbReference>
<evidence type="ECO:0000313" key="5">
    <source>
        <dbReference type="Proteomes" id="UP000247454"/>
    </source>
</evidence>
<keyword evidence="1 2" id="KW-0732">Signal</keyword>
<reference evidence="4 5" key="1">
    <citation type="submission" date="2018-06" db="EMBL/GenBank/DDBJ databases">
        <title>Genomic Encyclopedia of Type Strains, Phase III (KMG-III): the genomes of soil and plant-associated and newly described type strains.</title>
        <authorList>
            <person name="Whitman W."/>
        </authorList>
    </citation>
    <scope>NUCLEOTIDE SEQUENCE [LARGE SCALE GENOMIC DNA]</scope>
    <source>
        <strain evidence="4 5">ORS 1419</strain>
    </source>
</reference>
<dbReference type="InterPro" id="IPR013783">
    <property type="entry name" value="Ig-like_fold"/>
</dbReference>
<dbReference type="Proteomes" id="UP000247454">
    <property type="component" value="Unassembled WGS sequence"/>
</dbReference>
<dbReference type="Gene3D" id="2.60.40.10">
    <property type="entry name" value="Immunoglobulins"/>
    <property type="match status" value="1"/>
</dbReference>
<dbReference type="EMBL" id="QJTF01000006">
    <property type="protein sequence ID" value="PYE88782.1"/>
    <property type="molecule type" value="Genomic_DNA"/>
</dbReference>
<accession>A0A318TCH7</accession>
<name>A0A318TCH7_9HYPH</name>
<proteinExistence type="predicted"/>
<comment type="caution">
    <text evidence="4">The sequence shown here is derived from an EMBL/GenBank/DDBJ whole genome shotgun (WGS) entry which is preliminary data.</text>
</comment>